<sequence>MGRHSKKSSSTIRRNSLIALTGLVPAGLVTEALVTQAPAAQIAGDVVSPVALGHSAAFDRVTPATTAAKVVNEPVATPAPPPPAEPSLPTSVKASPLGVPNINVAAYKAAEATLAAQNPACGMSWTLIAGIGRVESTHANDGKADEHGNLLSPIYGPILDGSLYGNNVIHDTDNGALDGNATYDRAVGPMQFLPETWKKYGVDGNGDGVADPQNLFDAALTTGRYLCDGGLNMRDIAQQTKAILRYNNSMAYVANVMAWSVGYATGIVPAAAALPQIH</sequence>
<accession>A0A848KG08</accession>
<organism evidence="2 3">
    <name type="scientific">Antrihabitans stalactiti</name>
    <dbReference type="NCBI Taxonomy" id="2584121"/>
    <lineage>
        <taxon>Bacteria</taxon>
        <taxon>Bacillati</taxon>
        <taxon>Actinomycetota</taxon>
        <taxon>Actinomycetes</taxon>
        <taxon>Mycobacteriales</taxon>
        <taxon>Nocardiaceae</taxon>
        <taxon>Antrihabitans</taxon>
    </lineage>
</organism>
<proteinExistence type="predicted"/>
<evidence type="ECO:0000259" key="1">
    <source>
        <dbReference type="Pfam" id="PF13406"/>
    </source>
</evidence>
<reference evidence="2 3" key="2">
    <citation type="submission" date="2020-06" db="EMBL/GenBank/DDBJ databases">
        <title>Antribacter stalactiti gen. nov., sp. nov., a new member of the family Nacardiaceae isolated from a cave.</title>
        <authorList>
            <person name="Kim I.S."/>
        </authorList>
    </citation>
    <scope>NUCLEOTIDE SEQUENCE [LARGE SCALE GENOMIC DNA]</scope>
    <source>
        <strain evidence="2 3">YC2-7</strain>
    </source>
</reference>
<dbReference type="AlphaFoldDB" id="A0A848KG08"/>
<keyword evidence="3" id="KW-1185">Reference proteome</keyword>
<reference evidence="2 3" key="1">
    <citation type="submission" date="2019-05" db="EMBL/GenBank/DDBJ databases">
        <authorList>
            <person name="Lee S.D."/>
        </authorList>
    </citation>
    <scope>NUCLEOTIDE SEQUENCE [LARGE SCALE GENOMIC DNA]</scope>
    <source>
        <strain evidence="2 3">YC2-7</strain>
    </source>
</reference>
<gene>
    <name evidence="2" type="ORF">FGL95_22010</name>
</gene>
<dbReference type="Proteomes" id="UP000535543">
    <property type="component" value="Unassembled WGS sequence"/>
</dbReference>
<dbReference type="EMBL" id="VCQU01000008">
    <property type="protein sequence ID" value="NMN97715.1"/>
    <property type="molecule type" value="Genomic_DNA"/>
</dbReference>
<evidence type="ECO:0000313" key="3">
    <source>
        <dbReference type="Proteomes" id="UP000535543"/>
    </source>
</evidence>
<evidence type="ECO:0000313" key="2">
    <source>
        <dbReference type="EMBL" id="NMN97715.1"/>
    </source>
</evidence>
<protein>
    <submittedName>
        <fullName evidence="2">Murein transglycosylase</fullName>
    </submittedName>
</protein>
<comment type="caution">
    <text evidence="2">The sequence shown here is derived from an EMBL/GenBank/DDBJ whole genome shotgun (WGS) entry which is preliminary data.</text>
</comment>
<dbReference type="SUPFAM" id="SSF53955">
    <property type="entry name" value="Lysozyme-like"/>
    <property type="match status" value="1"/>
</dbReference>
<dbReference type="PANTHER" id="PTHR30163">
    <property type="entry name" value="MEMBRANE-BOUND LYTIC MUREIN TRANSGLYCOSYLASE B"/>
    <property type="match status" value="1"/>
</dbReference>
<feature type="domain" description="Transglycosylase SLT" evidence="1">
    <location>
        <begin position="182"/>
        <end position="230"/>
    </location>
</feature>
<dbReference type="CDD" id="cd13399">
    <property type="entry name" value="Slt35-like"/>
    <property type="match status" value="1"/>
</dbReference>
<dbReference type="GO" id="GO:0009253">
    <property type="term" value="P:peptidoglycan catabolic process"/>
    <property type="evidence" value="ECO:0007669"/>
    <property type="project" value="TreeGrafter"/>
</dbReference>
<dbReference type="InterPro" id="IPR043426">
    <property type="entry name" value="MltB-like"/>
</dbReference>
<dbReference type="InterPro" id="IPR023346">
    <property type="entry name" value="Lysozyme-like_dom_sf"/>
</dbReference>
<dbReference type="InterPro" id="IPR031304">
    <property type="entry name" value="SLT_2"/>
</dbReference>
<dbReference type="PANTHER" id="PTHR30163:SF8">
    <property type="entry name" value="LYTIC MUREIN TRANSGLYCOSYLASE"/>
    <property type="match status" value="1"/>
</dbReference>
<dbReference type="Gene3D" id="1.10.530.10">
    <property type="match status" value="1"/>
</dbReference>
<dbReference type="RefSeq" id="WP_169590793.1">
    <property type="nucleotide sequence ID" value="NZ_VCQU01000008.1"/>
</dbReference>
<dbReference type="GO" id="GO:0008933">
    <property type="term" value="F:peptidoglycan lytic transglycosylase activity"/>
    <property type="evidence" value="ECO:0007669"/>
    <property type="project" value="TreeGrafter"/>
</dbReference>
<name>A0A848KG08_9NOCA</name>
<dbReference type="Pfam" id="PF13406">
    <property type="entry name" value="SLT_2"/>
    <property type="match status" value="1"/>
</dbReference>